<gene>
    <name evidence="7" type="ORF">D0U04_24745</name>
    <name evidence="6" type="ORF">DJ93_5501</name>
</gene>
<keyword evidence="9" id="KW-1185">Reference proteome</keyword>
<dbReference type="InterPro" id="IPR051202">
    <property type="entry name" value="Peptidase_C40"/>
</dbReference>
<feature type="domain" description="NlpC/P60" evidence="5">
    <location>
        <begin position="57"/>
        <end position="182"/>
    </location>
</feature>
<name>A0A090YCF8_9BACI</name>
<dbReference type="Pfam" id="PF00877">
    <property type="entry name" value="NLPC_P60"/>
    <property type="match status" value="1"/>
</dbReference>
<comment type="similarity">
    <text evidence="1">Belongs to the peptidase C40 family.</text>
</comment>
<dbReference type="InterPro" id="IPR000064">
    <property type="entry name" value="NLP_P60_dom"/>
</dbReference>
<dbReference type="PANTHER" id="PTHR47053">
    <property type="entry name" value="MUREIN DD-ENDOPEPTIDASE MEPH-RELATED"/>
    <property type="match status" value="1"/>
</dbReference>
<dbReference type="PROSITE" id="PS51935">
    <property type="entry name" value="NLPC_P60"/>
    <property type="match status" value="1"/>
</dbReference>
<evidence type="ECO:0000256" key="1">
    <source>
        <dbReference type="ARBA" id="ARBA00007074"/>
    </source>
</evidence>
<dbReference type="EMBL" id="JMQC01000009">
    <property type="protein sequence ID" value="KFM95522.1"/>
    <property type="molecule type" value="Genomic_DNA"/>
</dbReference>
<protein>
    <submittedName>
        <fullName evidence="6">NlpC/P60 family protein</fullName>
    </submittedName>
</protein>
<sequence>MKRIIAGTLAFGMVVGTGNSFSSAEEISNVPVIEEVTIQTNFETMNIESLEIQSITTSQFQKVYAAMKKYEGKPYKYGGNSPKTGFDCSGLMQWGYGTQGIKLPRSAQQQYDFTKRISRSALQPGDLVFFKGTNGGKQGITHVGMYIGNNTFYNSSSSKGVSAAKLDNSYWKQHIAGYGKIK</sequence>
<dbReference type="PANTHER" id="PTHR47053:SF1">
    <property type="entry name" value="MUREIN DD-ENDOPEPTIDASE MEPH-RELATED"/>
    <property type="match status" value="1"/>
</dbReference>
<accession>A0A090YCF8</accession>
<dbReference type="InterPro" id="IPR038765">
    <property type="entry name" value="Papain-like_cys_pep_sf"/>
</dbReference>
<evidence type="ECO:0000313" key="9">
    <source>
        <dbReference type="Proteomes" id="UP000264294"/>
    </source>
</evidence>
<organism evidence="6 8">
    <name type="scientific">Bacillus clarus</name>
    <dbReference type="NCBI Taxonomy" id="2338372"/>
    <lineage>
        <taxon>Bacteria</taxon>
        <taxon>Bacillati</taxon>
        <taxon>Bacillota</taxon>
        <taxon>Bacilli</taxon>
        <taxon>Bacillales</taxon>
        <taxon>Bacillaceae</taxon>
        <taxon>Bacillus</taxon>
        <taxon>Bacillus cereus group</taxon>
    </lineage>
</organism>
<dbReference type="Proteomes" id="UP000029389">
    <property type="component" value="Unassembled WGS sequence"/>
</dbReference>
<keyword evidence="3" id="KW-0378">Hydrolase</keyword>
<dbReference type="EMBL" id="QVOD01000046">
    <property type="protein sequence ID" value="RFT63487.1"/>
    <property type="molecule type" value="Genomic_DNA"/>
</dbReference>
<dbReference type="PATRIC" id="fig|1405.8.peg.5678"/>
<dbReference type="AlphaFoldDB" id="A0A090YCF8"/>
<dbReference type="SUPFAM" id="SSF54001">
    <property type="entry name" value="Cysteine proteinases"/>
    <property type="match status" value="1"/>
</dbReference>
<evidence type="ECO:0000256" key="2">
    <source>
        <dbReference type="ARBA" id="ARBA00022670"/>
    </source>
</evidence>
<reference evidence="6 8" key="1">
    <citation type="submission" date="2014-04" db="EMBL/GenBank/DDBJ databases">
        <authorList>
            <person name="Bishop-Lilly K.A."/>
            <person name="Broomall S.M."/>
            <person name="Chain P.S."/>
            <person name="Chertkov O."/>
            <person name="Coyne S.R."/>
            <person name="Daligault H.E."/>
            <person name="Davenport K.W."/>
            <person name="Erkkila T."/>
            <person name="Frey K.G."/>
            <person name="Gibbons H.S."/>
            <person name="Gu W."/>
            <person name="Jaissle J."/>
            <person name="Johnson S.L."/>
            <person name="Koroleva G.I."/>
            <person name="Ladner J.T."/>
            <person name="Lo C.-C."/>
            <person name="Minogue T.D."/>
            <person name="Munk C."/>
            <person name="Palacios G.F."/>
            <person name="Redden C.L."/>
            <person name="Rosenzweig C.N."/>
            <person name="Scholz M.B."/>
            <person name="Teshima H."/>
            <person name="Xu Y."/>
        </authorList>
    </citation>
    <scope>NUCLEOTIDE SEQUENCE [LARGE SCALE GENOMIC DNA]</scope>
    <source>
        <strain evidence="6 8">BHP</strain>
    </source>
</reference>
<reference evidence="7 9" key="2">
    <citation type="submission" date="2018-08" db="EMBL/GenBank/DDBJ databases">
        <title>Bacillus clarus sp. nov. strain PS00077A.</title>
        <authorList>
            <person name="Mendez Acevedo M."/>
            <person name="Carroll L."/>
            <person name="Mukherjee M."/>
            <person name="Wiedmann M."/>
            <person name="Kovac J."/>
        </authorList>
    </citation>
    <scope>NUCLEOTIDE SEQUENCE [LARGE SCALE GENOMIC DNA]</scope>
    <source>
        <strain evidence="7 9">PS00077A</strain>
    </source>
</reference>
<dbReference type="Proteomes" id="UP000264294">
    <property type="component" value="Unassembled WGS sequence"/>
</dbReference>
<evidence type="ECO:0000313" key="6">
    <source>
        <dbReference type="EMBL" id="KFM95522.1"/>
    </source>
</evidence>
<dbReference type="Gene3D" id="3.90.1720.10">
    <property type="entry name" value="endopeptidase domain like (from Nostoc punctiforme)"/>
    <property type="match status" value="1"/>
</dbReference>
<evidence type="ECO:0000256" key="3">
    <source>
        <dbReference type="ARBA" id="ARBA00022801"/>
    </source>
</evidence>
<evidence type="ECO:0000259" key="5">
    <source>
        <dbReference type="PROSITE" id="PS51935"/>
    </source>
</evidence>
<dbReference type="GO" id="GO:0006508">
    <property type="term" value="P:proteolysis"/>
    <property type="evidence" value="ECO:0007669"/>
    <property type="project" value="UniProtKB-KW"/>
</dbReference>
<evidence type="ECO:0000313" key="8">
    <source>
        <dbReference type="Proteomes" id="UP000029389"/>
    </source>
</evidence>
<dbReference type="GO" id="GO:0008234">
    <property type="term" value="F:cysteine-type peptidase activity"/>
    <property type="evidence" value="ECO:0007669"/>
    <property type="project" value="UniProtKB-KW"/>
</dbReference>
<comment type="caution">
    <text evidence="6">The sequence shown here is derived from an EMBL/GenBank/DDBJ whole genome shotgun (WGS) entry which is preliminary data.</text>
</comment>
<keyword evidence="4" id="KW-0788">Thiol protease</keyword>
<evidence type="ECO:0000256" key="4">
    <source>
        <dbReference type="ARBA" id="ARBA00022807"/>
    </source>
</evidence>
<dbReference type="RefSeq" id="WP_042984601.1">
    <property type="nucleotide sequence ID" value="NZ_JMQC01000009.1"/>
</dbReference>
<proteinExistence type="inferred from homology"/>
<evidence type="ECO:0000313" key="7">
    <source>
        <dbReference type="EMBL" id="RFT63487.1"/>
    </source>
</evidence>
<keyword evidence="2" id="KW-0645">Protease</keyword>